<keyword evidence="4" id="KW-1185">Reference proteome</keyword>
<evidence type="ECO:0000256" key="1">
    <source>
        <dbReference type="SAM" id="Phobius"/>
    </source>
</evidence>
<dbReference type="EMBL" id="JBGFSN010000004">
    <property type="protein sequence ID" value="MFH8134957.1"/>
    <property type="molecule type" value="Genomic_DNA"/>
</dbReference>
<feature type="transmembrane region" description="Helical" evidence="1">
    <location>
        <begin position="166"/>
        <end position="186"/>
    </location>
</feature>
<feature type="transmembrane region" description="Helical" evidence="1">
    <location>
        <begin position="285"/>
        <end position="303"/>
    </location>
</feature>
<sequence length="361" mass="40392">MNTSTFKGVQALRGIAALSVMLFHFRWNINAVSPGLGDKLFGWGATGVDLFFLISGFVITLSAAKTPQGISGALTFLKKRAFRILPAYYIILIISFFLSGAMSTFHYADKTENFISALTFMPIYPDHAPFYVADSGLYGVRWTLNYEVMFYLFVSVALLFAKRWVWVALLFAATLILLPLMLWHNLSLDPSGYTTKSALLGLITNPVIWLFLTGMALGLVLPYLTWLPPRLMVFFTVLSLIAAAYFFSHGLFIGHGILSSGWIYSLILFCVVLSEGIIGKYVPSVLMWLGNISFSLYLIHTLMNNGIGKRFVHFGIADGYGRLIISVIASFLLAWLSWRYIERPFIQARKKKASSLKEGFS</sequence>
<reference evidence="3 4" key="1">
    <citation type="submission" date="2024-08" db="EMBL/GenBank/DDBJ databases">
        <title>Pantoea ronii - a newly identified human opportunistic pathogen.</title>
        <authorList>
            <person name="Keidar-Friedman D."/>
            <person name="Sorek N."/>
            <person name="Leshin-Carmel D."/>
            <person name="Tsur A."/>
            <person name="Amsalem M."/>
            <person name="Tolkach D."/>
            <person name="Brosh-Nissimov T."/>
        </authorList>
    </citation>
    <scope>NUCLEOTIDE SEQUENCE [LARGE SCALE GENOMIC DNA]</scope>
    <source>
        <strain evidence="3 4">AA23256</strain>
    </source>
</reference>
<dbReference type="RefSeq" id="WP_397215198.1">
    <property type="nucleotide sequence ID" value="NZ_JBGFSN010000004.1"/>
</dbReference>
<dbReference type="InterPro" id="IPR050879">
    <property type="entry name" value="Acyltransferase_3"/>
</dbReference>
<dbReference type="PANTHER" id="PTHR23028:SF131">
    <property type="entry name" value="BLR2367 PROTEIN"/>
    <property type="match status" value="1"/>
</dbReference>
<keyword evidence="3" id="KW-0012">Acyltransferase</keyword>
<keyword evidence="1" id="KW-0812">Transmembrane</keyword>
<feature type="transmembrane region" description="Helical" evidence="1">
    <location>
        <begin position="144"/>
        <end position="161"/>
    </location>
</feature>
<proteinExistence type="predicted"/>
<comment type="caution">
    <text evidence="3">The sequence shown here is derived from an EMBL/GenBank/DDBJ whole genome shotgun (WGS) entry which is preliminary data.</text>
</comment>
<feature type="transmembrane region" description="Helical" evidence="1">
    <location>
        <begin position="253"/>
        <end position="273"/>
    </location>
</feature>
<dbReference type="EC" id="2.3.-.-" evidence="3"/>
<dbReference type="InterPro" id="IPR002656">
    <property type="entry name" value="Acyl_transf_3_dom"/>
</dbReference>
<feature type="transmembrane region" description="Helical" evidence="1">
    <location>
        <begin position="85"/>
        <end position="108"/>
    </location>
</feature>
<feature type="transmembrane region" description="Helical" evidence="1">
    <location>
        <begin position="206"/>
        <end position="224"/>
    </location>
</feature>
<protein>
    <submittedName>
        <fullName evidence="3">Acyltransferase family protein</fullName>
        <ecNumber evidence="3">2.3.-.-</ecNumber>
    </submittedName>
</protein>
<accession>A0ABW7PXA3</accession>
<feature type="transmembrane region" description="Helical" evidence="1">
    <location>
        <begin position="231"/>
        <end position="247"/>
    </location>
</feature>
<evidence type="ECO:0000313" key="3">
    <source>
        <dbReference type="EMBL" id="MFH8134957.1"/>
    </source>
</evidence>
<evidence type="ECO:0000313" key="4">
    <source>
        <dbReference type="Proteomes" id="UP001611251"/>
    </source>
</evidence>
<dbReference type="Proteomes" id="UP001611251">
    <property type="component" value="Unassembled WGS sequence"/>
</dbReference>
<evidence type="ECO:0000259" key="2">
    <source>
        <dbReference type="Pfam" id="PF01757"/>
    </source>
</evidence>
<keyword evidence="1" id="KW-1133">Transmembrane helix</keyword>
<keyword evidence="1" id="KW-0472">Membrane</keyword>
<gene>
    <name evidence="3" type="ORF">ABU178_12350</name>
</gene>
<dbReference type="PANTHER" id="PTHR23028">
    <property type="entry name" value="ACETYLTRANSFERASE"/>
    <property type="match status" value="1"/>
</dbReference>
<feature type="domain" description="Acyltransferase 3" evidence="2">
    <location>
        <begin position="8"/>
        <end position="338"/>
    </location>
</feature>
<dbReference type="GO" id="GO:0016746">
    <property type="term" value="F:acyltransferase activity"/>
    <property type="evidence" value="ECO:0007669"/>
    <property type="project" value="UniProtKB-KW"/>
</dbReference>
<name>A0ABW7PXA3_9GAMM</name>
<keyword evidence="3" id="KW-0808">Transferase</keyword>
<organism evidence="3 4">
    <name type="scientific">Pantoea osteomyelitidis</name>
    <dbReference type="NCBI Taxonomy" id="3230026"/>
    <lineage>
        <taxon>Bacteria</taxon>
        <taxon>Pseudomonadati</taxon>
        <taxon>Pseudomonadota</taxon>
        <taxon>Gammaproteobacteria</taxon>
        <taxon>Enterobacterales</taxon>
        <taxon>Erwiniaceae</taxon>
        <taxon>Pantoea</taxon>
    </lineage>
</organism>
<feature type="transmembrane region" description="Helical" evidence="1">
    <location>
        <begin position="41"/>
        <end position="64"/>
    </location>
</feature>
<dbReference type="Pfam" id="PF01757">
    <property type="entry name" value="Acyl_transf_3"/>
    <property type="match status" value="1"/>
</dbReference>
<feature type="transmembrane region" description="Helical" evidence="1">
    <location>
        <begin position="12"/>
        <end position="29"/>
    </location>
</feature>
<feature type="transmembrane region" description="Helical" evidence="1">
    <location>
        <begin position="323"/>
        <end position="341"/>
    </location>
</feature>